<dbReference type="EMBL" id="ARXV01000003">
    <property type="protein sequence ID" value="KGD65601.1"/>
    <property type="molecule type" value="Genomic_DNA"/>
</dbReference>
<evidence type="ECO:0000313" key="2">
    <source>
        <dbReference type="Proteomes" id="UP000029444"/>
    </source>
</evidence>
<evidence type="ECO:0000313" key="1">
    <source>
        <dbReference type="EMBL" id="KGD65601.1"/>
    </source>
</evidence>
<sequence>MNARPQQVNRPKICKQMILLQIGQVEMGLFVTSRSAILLKIKHLARDNPNTCLKTALIRAPLRNSCFLIQVPILTLRQGNRVNQRLPGSGADTAISIYSAPPQGWPRSAAEKAFLG</sequence>
<dbReference type="STRING" id="1177154.Y5S_00825"/>
<organism evidence="1 2">
    <name type="scientific">Alcanivorax nanhaiticus</name>
    <dbReference type="NCBI Taxonomy" id="1177154"/>
    <lineage>
        <taxon>Bacteria</taxon>
        <taxon>Pseudomonadati</taxon>
        <taxon>Pseudomonadota</taxon>
        <taxon>Gammaproteobacteria</taxon>
        <taxon>Oceanospirillales</taxon>
        <taxon>Alcanivoracaceae</taxon>
        <taxon>Alcanivorax</taxon>
    </lineage>
</organism>
<comment type="caution">
    <text evidence="1">The sequence shown here is derived from an EMBL/GenBank/DDBJ whole genome shotgun (WGS) entry which is preliminary data.</text>
</comment>
<accession>A0A095SLV5</accession>
<keyword evidence="2" id="KW-1185">Reference proteome</keyword>
<proteinExistence type="predicted"/>
<dbReference type="Proteomes" id="UP000029444">
    <property type="component" value="Unassembled WGS sequence"/>
</dbReference>
<name>A0A095SLV5_9GAMM</name>
<dbReference type="AlphaFoldDB" id="A0A095SLV5"/>
<reference evidence="1 2" key="1">
    <citation type="submission" date="2012-09" db="EMBL/GenBank/DDBJ databases">
        <title>Genome Sequence of alkane-degrading Bacterium Alcanivorax sp. 19-m-6.</title>
        <authorList>
            <person name="Lai Q."/>
            <person name="Shao Z."/>
        </authorList>
    </citation>
    <scope>NUCLEOTIDE SEQUENCE [LARGE SCALE GENOMIC DNA]</scope>
    <source>
        <strain evidence="1 2">19-m-6</strain>
    </source>
</reference>
<protein>
    <submittedName>
        <fullName evidence="1">Uncharacterized protein</fullName>
    </submittedName>
</protein>
<gene>
    <name evidence="1" type="ORF">Y5S_00825</name>
</gene>